<organism evidence="2 3">
    <name type="scientific">Protopolystoma xenopodis</name>
    <dbReference type="NCBI Taxonomy" id="117903"/>
    <lineage>
        <taxon>Eukaryota</taxon>
        <taxon>Metazoa</taxon>
        <taxon>Spiralia</taxon>
        <taxon>Lophotrochozoa</taxon>
        <taxon>Platyhelminthes</taxon>
        <taxon>Monogenea</taxon>
        <taxon>Polyopisthocotylea</taxon>
        <taxon>Polystomatidea</taxon>
        <taxon>Polystomatidae</taxon>
        <taxon>Protopolystoma</taxon>
    </lineage>
</organism>
<feature type="compositionally biased region" description="Polar residues" evidence="1">
    <location>
        <begin position="77"/>
        <end position="106"/>
    </location>
</feature>
<sequence>MHLIFPILPHPPLLLALLNCIRIRPKLELVPYTPDSLCQLMEPLSRPSPDLFRSASRSRIVDLASRSPTHKSAARLPTSQGHTVSPARETTLQTSSPSKTNHLATTGRLSPLDRLLCQRLLQLARLGLNLNLIAPHRIRQIRRMTEALRPAGEERQRKHRTQHQPAKRPEDMSAQEMVSLGPFGDNERAYGGLAMERNAGSADLQPSSGVVLETANQAAMSARDRRPEAGVPAEESTTTVAATTTATATATAETTEASKVMVDRAILASLPRGILIQPPVGAEDLRCLGRAETSRSQLIGFSSPGPLELAQLAARHRQQIEKAAVKRMLACQRLARRQADRVARFRKRQSLQNSSHCPATRSRSRRRRRGQDDKQPRPCSVPDSTFGRRVFSSFSSTSSSSFCSSAAGPPFCEPASLRRLKRRRRPPSTAQVSRYNSGITIIIIS</sequence>
<dbReference type="EMBL" id="CAAALY010269243">
    <property type="protein sequence ID" value="VEL41411.1"/>
    <property type="molecule type" value="Genomic_DNA"/>
</dbReference>
<reference evidence="2" key="1">
    <citation type="submission" date="2018-11" db="EMBL/GenBank/DDBJ databases">
        <authorList>
            <consortium name="Pathogen Informatics"/>
        </authorList>
    </citation>
    <scope>NUCLEOTIDE SEQUENCE</scope>
</reference>
<feature type="region of interest" description="Disordered" evidence="1">
    <location>
        <begin position="150"/>
        <end position="172"/>
    </location>
</feature>
<feature type="compositionally biased region" description="Basic residues" evidence="1">
    <location>
        <begin position="157"/>
        <end position="166"/>
    </location>
</feature>
<dbReference type="AlphaFoldDB" id="A0A448XP32"/>
<dbReference type="Proteomes" id="UP000784294">
    <property type="component" value="Unassembled WGS sequence"/>
</dbReference>
<keyword evidence="3" id="KW-1185">Reference proteome</keyword>
<feature type="region of interest" description="Disordered" evidence="1">
    <location>
        <begin position="345"/>
        <end position="384"/>
    </location>
</feature>
<protein>
    <submittedName>
        <fullName evidence="2">Uncharacterized protein</fullName>
    </submittedName>
</protein>
<evidence type="ECO:0000256" key="1">
    <source>
        <dbReference type="SAM" id="MobiDB-lite"/>
    </source>
</evidence>
<evidence type="ECO:0000313" key="2">
    <source>
        <dbReference type="EMBL" id="VEL41411.1"/>
    </source>
</evidence>
<gene>
    <name evidence="2" type="ORF">PXEA_LOCUS34851</name>
</gene>
<evidence type="ECO:0000313" key="3">
    <source>
        <dbReference type="Proteomes" id="UP000784294"/>
    </source>
</evidence>
<feature type="region of interest" description="Disordered" evidence="1">
    <location>
        <begin position="63"/>
        <end position="106"/>
    </location>
</feature>
<comment type="caution">
    <text evidence="2">The sequence shown here is derived from an EMBL/GenBank/DDBJ whole genome shotgun (WGS) entry which is preliminary data.</text>
</comment>
<proteinExistence type="predicted"/>
<accession>A0A448XP32</accession>
<name>A0A448XP32_9PLAT</name>
<feature type="region of interest" description="Disordered" evidence="1">
    <location>
        <begin position="220"/>
        <end position="240"/>
    </location>
</feature>